<feature type="domain" description="Smf/DprA SLOG" evidence="2">
    <location>
        <begin position="55"/>
        <end position="261"/>
    </location>
</feature>
<dbReference type="Gene3D" id="3.40.50.450">
    <property type="match status" value="1"/>
</dbReference>
<dbReference type="RefSeq" id="WP_213349616.1">
    <property type="nucleotide sequence ID" value="NZ_JAEDAM010000058.1"/>
</dbReference>
<dbReference type="InterPro" id="IPR057666">
    <property type="entry name" value="DrpA_SLOG"/>
</dbReference>
<dbReference type="EMBL" id="JAEDAM010000058">
    <property type="protein sequence ID" value="MBS8122231.1"/>
    <property type="molecule type" value="Genomic_DNA"/>
</dbReference>
<dbReference type="SUPFAM" id="SSF102405">
    <property type="entry name" value="MCP/YpsA-like"/>
    <property type="match status" value="1"/>
</dbReference>
<dbReference type="PANTHER" id="PTHR43022:SF1">
    <property type="entry name" value="PROTEIN SMF"/>
    <property type="match status" value="1"/>
</dbReference>
<evidence type="ECO:0000313" key="4">
    <source>
        <dbReference type="Proteomes" id="UP000680365"/>
    </source>
</evidence>
<dbReference type="Pfam" id="PF02481">
    <property type="entry name" value="DNA_processg_A"/>
    <property type="match status" value="1"/>
</dbReference>
<name>A0ABS5QM04_9BACT</name>
<comment type="caution">
    <text evidence="3">The sequence shown here is derived from an EMBL/GenBank/DDBJ whole genome shotgun (WGS) entry which is preliminary data.</text>
</comment>
<evidence type="ECO:0000256" key="1">
    <source>
        <dbReference type="ARBA" id="ARBA00006525"/>
    </source>
</evidence>
<keyword evidence="4" id="KW-1185">Reference proteome</keyword>
<comment type="similarity">
    <text evidence="1">Belongs to the DprA/Smf family.</text>
</comment>
<evidence type="ECO:0000313" key="3">
    <source>
        <dbReference type="EMBL" id="MBS8122231.1"/>
    </source>
</evidence>
<gene>
    <name evidence="3" type="ORF">VAMP_201n75</name>
</gene>
<accession>A0ABS5QM04</accession>
<organism evidence="3 4">
    <name type="scientific">Candidatus Vampirococcus lugosii</name>
    <dbReference type="NCBI Taxonomy" id="2789015"/>
    <lineage>
        <taxon>Bacteria</taxon>
        <taxon>Candidatus Absconditibacteriota</taxon>
        <taxon>Vampirococcus</taxon>
    </lineage>
</organism>
<sequence length="339" mass="38545">MNFDLNYKKALLYSLDEKITLSQLSKLKKEDLLGYNFDKIYDYVNNNNIDLHIKNTDSFHFRLSKIKSTPHIIYSIGNFQLLNKHKIIAIVGPRNLSNYGKKILEELFDKLKGYKNIATISGLASGIDQLCHNLSIENNIPTISVLGGGIGYFLSSSDRNIINKILENNGLILSEFKIKMRPTNYSFPQRNRIIAGISDFVFVPEAGDKSGSLITVDFAKKMNIPVFASPNSIFEKNSKGVNRYISKGFIESIFDIQDFVQDKLGNNEEYINNKENNKNISELNEIEKKIYLSISQENISLKEIIVNSGLSYDEVITNISMLEIKGFIYESNSGYWSIL</sequence>
<dbReference type="Proteomes" id="UP000680365">
    <property type="component" value="Unassembled WGS sequence"/>
</dbReference>
<proteinExistence type="inferred from homology"/>
<dbReference type="PANTHER" id="PTHR43022">
    <property type="entry name" value="PROTEIN SMF"/>
    <property type="match status" value="1"/>
</dbReference>
<reference evidence="3 4" key="1">
    <citation type="journal article" date="2021" name="Nat. Commun.">
        <title>Reductive evolution and unique predatory mode in the CPR bacterium Vampirococcus lugosii.</title>
        <authorList>
            <person name="Moreira D."/>
            <person name="Zivanovic Y."/>
            <person name="Lopez-Archilla A.I."/>
            <person name="Iniesto M."/>
            <person name="Lopez-Garcia P."/>
        </authorList>
    </citation>
    <scope>NUCLEOTIDE SEQUENCE [LARGE SCALE GENOMIC DNA]</scope>
    <source>
        <strain evidence="3">Chiprana</strain>
    </source>
</reference>
<protein>
    <submittedName>
        <fullName evidence="3">DNA recombination-mediator protein A</fullName>
    </submittedName>
</protein>
<dbReference type="InterPro" id="IPR003488">
    <property type="entry name" value="DprA"/>
</dbReference>
<evidence type="ECO:0000259" key="2">
    <source>
        <dbReference type="Pfam" id="PF02481"/>
    </source>
</evidence>